<feature type="region of interest" description="Disordered" evidence="1">
    <location>
        <begin position="192"/>
        <end position="233"/>
    </location>
</feature>
<feature type="compositionally biased region" description="Polar residues" evidence="1">
    <location>
        <begin position="209"/>
        <end position="226"/>
    </location>
</feature>
<proteinExistence type="predicted"/>
<feature type="compositionally biased region" description="Polar residues" evidence="1">
    <location>
        <begin position="146"/>
        <end position="158"/>
    </location>
</feature>
<dbReference type="AlphaFoldDB" id="A0A484L949"/>
<protein>
    <submittedName>
        <fullName evidence="2">Uncharacterized protein</fullName>
    </submittedName>
</protein>
<dbReference type="OrthoDB" id="1833575at2759"/>
<dbReference type="Proteomes" id="UP000595140">
    <property type="component" value="Unassembled WGS sequence"/>
</dbReference>
<evidence type="ECO:0000313" key="2">
    <source>
        <dbReference type="EMBL" id="VFQ72922.1"/>
    </source>
</evidence>
<evidence type="ECO:0000256" key="1">
    <source>
        <dbReference type="SAM" id="MobiDB-lite"/>
    </source>
</evidence>
<dbReference type="EMBL" id="OOIL02001117">
    <property type="protein sequence ID" value="VFQ72922.1"/>
    <property type="molecule type" value="Genomic_DNA"/>
</dbReference>
<feature type="region of interest" description="Disordered" evidence="1">
    <location>
        <begin position="46"/>
        <end position="107"/>
    </location>
</feature>
<feature type="region of interest" description="Disordered" evidence="1">
    <location>
        <begin position="1"/>
        <end position="24"/>
    </location>
</feature>
<feature type="region of interest" description="Disordered" evidence="1">
    <location>
        <begin position="245"/>
        <end position="282"/>
    </location>
</feature>
<feature type="compositionally biased region" description="Basic and acidic residues" evidence="1">
    <location>
        <begin position="256"/>
        <end position="266"/>
    </location>
</feature>
<reference evidence="2 3" key="1">
    <citation type="submission" date="2018-04" db="EMBL/GenBank/DDBJ databases">
        <authorList>
            <person name="Vogel A."/>
        </authorList>
    </citation>
    <scope>NUCLEOTIDE SEQUENCE [LARGE SCALE GENOMIC DNA]</scope>
</reference>
<gene>
    <name evidence="2" type="ORF">CCAM_LOCUS14698</name>
</gene>
<organism evidence="2 3">
    <name type="scientific">Cuscuta campestris</name>
    <dbReference type="NCBI Taxonomy" id="132261"/>
    <lineage>
        <taxon>Eukaryota</taxon>
        <taxon>Viridiplantae</taxon>
        <taxon>Streptophyta</taxon>
        <taxon>Embryophyta</taxon>
        <taxon>Tracheophyta</taxon>
        <taxon>Spermatophyta</taxon>
        <taxon>Magnoliopsida</taxon>
        <taxon>eudicotyledons</taxon>
        <taxon>Gunneridae</taxon>
        <taxon>Pentapetalae</taxon>
        <taxon>asterids</taxon>
        <taxon>lamiids</taxon>
        <taxon>Solanales</taxon>
        <taxon>Convolvulaceae</taxon>
        <taxon>Cuscuteae</taxon>
        <taxon>Cuscuta</taxon>
        <taxon>Cuscuta subgen. Grammica</taxon>
        <taxon>Cuscuta sect. Cleistogrammica</taxon>
    </lineage>
</organism>
<feature type="compositionally biased region" description="Polar residues" evidence="1">
    <location>
        <begin position="51"/>
        <end position="69"/>
    </location>
</feature>
<sequence length="316" mass="34198">MLCYQEFQERKEESQEEDGSSRFIDSGAIDNLSLLHLNSAAKRRPAAITAENGTSSAASAKRSSPTFVSSLPEPSPKRPTLLPPSSSFSPPANGAGATKPQPSFLYRSFSEPIDTTGLLNARSAENSKTEDFGPVSASGGFLSPSPGISKTTGPSFKTPSPPMNSDFLPPLHPLCRSISDPFAATDFQAPQVAAAAAATPPKRPVWPQTIKTSPQSSAEESPSTKRLQAKMKAGMRKMRQWCDQLMQEVVEDEKEETPNPKGNEKGTEEEEEEEEKGSESVWVEKAGEGLVIHFKCPCKKGYEILLAGNNCYYKLI</sequence>
<evidence type="ECO:0000313" key="3">
    <source>
        <dbReference type="Proteomes" id="UP000595140"/>
    </source>
</evidence>
<name>A0A484L949_9ASTE</name>
<accession>A0A484L949</accession>
<feature type="compositionally biased region" description="Acidic residues" evidence="1">
    <location>
        <begin position="267"/>
        <end position="276"/>
    </location>
</feature>
<keyword evidence="3" id="KW-1185">Reference proteome</keyword>
<feature type="region of interest" description="Disordered" evidence="1">
    <location>
        <begin position="124"/>
        <end position="168"/>
    </location>
</feature>